<evidence type="ECO:0000256" key="9">
    <source>
        <dbReference type="SAM" id="Phobius"/>
    </source>
</evidence>
<dbReference type="GO" id="GO:0050897">
    <property type="term" value="F:cobalt ion binding"/>
    <property type="evidence" value="ECO:0007669"/>
    <property type="project" value="TreeGrafter"/>
</dbReference>
<organism evidence="10 11">
    <name type="scientific">Nitrososphaera viennensis EN76</name>
    <dbReference type="NCBI Taxonomy" id="926571"/>
    <lineage>
        <taxon>Archaea</taxon>
        <taxon>Nitrososphaerota</taxon>
        <taxon>Nitrososphaeria</taxon>
        <taxon>Nitrososphaerales</taxon>
        <taxon>Nitrososphaeraceae</taxon>
        <taxon>Nitrososphaera</taxon>
    </lineage>
</organism>
<dbReference type="GO" id="GO:0015095">
    <property type="term" value="F:magnesium ion transmembrane transporter activity"/>
    <property type="evidence" value="ECO:0007669"/>
    <property type="project" value="TreeGrafter"/>
</dbReference>
<dbReference type="EMBL" id="CP007536">
    <property type="protein sequence ID" value="AIC15874.1"/>
    <property type="molecule type" value="Genomic_DNA"/>
</dbReference>
<keyword evidence="8" id="KW-0175">Coiled coil</keyword>
<dbReference type="GO" id="GO:0000287">
    <property type="term" value="F:magnesium ion binding"/>
    <property type="evidence" value="ECO:0007669"/>
    <property type="project" value="TreeGrafter"/>
</dbReference>
<evidence type="ECO:0000256" key="1">
    <source>
        <dbReference type="ARBA" id="ARBA00004651"/>
    </source>
</evidence>
<dbReference type="PANTHER" id="PTHR46494:SF1">
    <property type="entry name" value="CORA FAMILY METAL ION TRANSPORTER (EUROFUNG)"/>
    <property type="match status" value="1"/>
</dbReference>
<dbReference type="GO" id="GO:0005886">
    <property type="term" value="C:plasma membrane"/>
    <property type="evidence" value="ECO:0007669"/>
    <property type="project" value="UniProtKB-SubCell"/>
</dbReference>
<dbReference type="KEGG" id="nvn:NVIE_016220"/>
<sequence>MMEAQKRQDTITNNGLDWTYIQRPAYVDLATLGERHPSFHKLNFEDCLSKIQLPKIDRYDDHMFIVLHFPTADKERGFVFSQLSVFIGASFVVTVHQGDLKPLEELFNMCKADEKMRQAIMGKSSGYLLHKIIDTLVDDLLHLLMKVVGNIEDIEDLVFDERISVSRQIALLRREITTLRRIVIHLRRIVVDLTRDVQRFSSEDLTPYYKDVQDHVEKVYEALEEAKETVEIYKDTDYVLSTEKTNKILAVLTIIFTLSIPAAVVAAFYGMNVNIPGGIETGPWTQLGPYTTFIFVIAISAAPAGLMLLYFRKQGWL</sequence>
<evidence type="ECO:0000256" key="3">
    <source>
        <dbReference type="ARBA" id="ARBA00022448"/>
    </source>
</evidence>
<dbReference type="Gene3D" id="1.20.58.340">
    <property type="entry name" value="Magnesium transport protein CorA, transmembrane region"/>
    <property type="match status" value="2"/>
</dbReference>
<dbReference type="InterPro" id="IPR045863">
    <property type="entry name" value="CorA_TM1_TM2"/>
</dbReference>
<dbReference type="InterPro" id="IPR045861">
    <property type="entry name" value="CorA_cytoplasmic_dom"/>
</dbReference>
<keyword evidence="7 9" id="KW-0472">Membrane</keyword>
<dbReference type="CDD" id="cd12822">
    <property type="entry name" value="TmCorA-like"/>
    <property type="match status" value="1"/>
</dbReference>
<evidence type="ECO:0000256" key="4">
    <source>
        <dbReference type="ARBA" id="ARBA00022475"/>
    </source>
</evidence>
<keyword evidence="11" id="KW-1185">Reference proteome</keyword>
<reference evidence="10 11" key="1">
    <citation type="journal article" date="2014" name="Int. J. Syst. Evol. Microbiol.">
        <title>Nitrososphaera viennensis gen. nov., sp. nov., an aerobic and mesophilic, ammonia-oxidizing archaeon from soil and a member of the archaeal phylum Thaumarchaeota.</title>
        <authorList>
            <person name="Stieglmeier M."/>
            <person name="Klingl A."/>
            <person name="Alves R.J."/>
            <person name="Rittmann S.K."/>
            <person name="Melcher M."/>
            <person name="Leisch N."/>
            <person name="Schleper C."/>
        </authorList>
    </citation>
    <scope>NUCLEOTIDE SEQUENCE [LARGE SCALE GENOMIC DNA]</scope>
    <source>
        <strain evidence="10">EN76</strain>
    </source>
</reference>
<keyword evidence="3" id="KW-0813">Transport</keyword>
<name>A0A060HH16_9ARCH</name>
<dbReference type="STRING" id="926571.NVIE_016220"/>
<dbReference type="HOGENOM" id="CLU_007127_0_0_2"/>
<dbReference type="PANTHER" id="PTHR46494">
    <property type="entry name" value="CORA FAMILY METAL ION TRANSPORTER (EUROFUNG)"/>
    <property type="match status" value="1"/>
</dbReference>
<dbReference type="RefSeq" id="WP_075054776.1">
    <property type="nucleotide sequence ID" value="NZ_CP007536.1"/>
</dbReference>
<dbReference type="InterPro" id="IPR002523">
    <property type="entry name" value="MgTranspt_CorA/ZnTranspt_ZntB"/>
</dbReference>
<protein>
    <submittedName>
        <fullName evidence="10">Putative CorA ion transporter</fullName>
    </submittedName>
</protein>
<gene>
    <name evidence="10" type="primary">corA</name>
    <name evidence="10" type="ORF">NVIE_016220</name>
</gene>
<dbReference type="GeneID" id="74946889"/>
<comment type="similarity">
    <text evidence="2">Belongs to the CorA metal ion transporter (MIT) (TC 1.A.35) family.</text>
</comment>
<feature type="transmembrane region" description="Helical" evidence="9">
    <location>
        <begin position="248"/>
        <end position="270"/>
    </location>
</feature>
<comment type="subcellular location">
    <subcellularLocation>
        <location evidence="1">Cell membrane</location>
        <topology evidence="1">Multi-pass membrane protein</topology>
    </subcellularLocation>
</comment>
<keyword evidence="6 9" id="KW-1133">Transmembrane helix</keyword>
<evidence type="ECO:0000256" key="8">
    <source>
        <dbReference type="SAM" id="Coils"/>
    </source>
</evidence>
<feature type="transmembrane region" description="Helical" evidence="9">
    <location>
        <begin position="290"/>
        <end position="311"/>
    </location>
</feature>
<keyword evidence="4" id="KW-1003">Cell membrane</keyword>
<evidence type="ECO:0000256" key="7">
    <source>
        <dbReference type="ARBA" id="ARBA00023136"/>
    </source>
</evidence>
<accession>A0A060HH16</accession>
<dbReference type="AlphaFoldDB" id="A0A060HH16"/>
<dbReference type="SUPFAM" id="SSF143865">
    <property type="entry name" value="CorA soluble domain-like"/>
    <property type="match status" value="1"/>
</dbReference>
<dbReference type="SUPFAM" id="SSF144083">
    <property type="entry name" value="Magnesium transport protein CorA, transmembrane region"/>
    <property type="match status" value="1"/>
</dbReference>
<dbReference type="Gene3D" id="3.30.460.20">
    <property type="entry name" value="CorA soluble domain-like"/>
    <property type="match status" value="1"/>
</dbReference>
<evidence type="ECO:0000256" key="5">
    <source>
        <dbReference type="ARBA" id="ARBA00022692"/>
    </source>
</evidence>
<dbReference type="Proteomes" id="UP000027093">
    <property type="component" value="Chromosome"/>
</dbReference>
<keyword evidence="5 9" id="KW-0812">Transmembrane</keyword>
<feature type="coiled-coil region" evidence="8">
    <location>
        <begin position="209"/>
        <end position="236"/>
    </location>
</feature>
<dbReference type="Pfam" id="PF01544">
    <property type="entry name" value="CorA"/>
    <property type="match status" value="1"/>
</dbReference>
<dbReference type="OrthoDB" id="28779at2157"/>
<evidence type="ECO:0000256" key="6">
    <source>
        <dbReference type="ARBA" id="ARBA00022989"/>
    </source>
</evidence>
<evidence type="ECO:0000313" key="10">
    <source>
        <dbReference type="EMBL" id="AIC15874.1"/>
    </source>
</evidence>
<evidence type="ECO:0000256" key="2">
    <source>
        <dbReference type="ARBA" id="ARBA00009765"/>
    </source>
</evidence>
<dbReference type="GO" id="GO:0015087">
    <property type="term" value="F:cobalt ion transmembrane transporter activity"/>
    <property type="evidence" value="ECO:0007669"/>
    <property type="project" value="TreeGrafter"/>
</dbReference>
<proteinExistence type="inferred from homology"/>
<evidence type="ECO:0000313" key="11">
    <source>
        <dbReference type="Proteomes" id="UP000027093"/>
    </source>
</evidence>